<protein>
    <submittedName>
        <fullName evidence="1">Uncharacterized protein</fullName>
    </submittedName>
</protein>
<reference evidence="1" key="1">
    <citation type="journal article" date="2021" name="PeerJ">
        <title>Extensive microbial diversity within the chicken gut microbiome revealed by metagenomics and culture.</title>
        <authorList>
            <person name="Gilroy R."/>
            <person name="Ravi A."/>
            <person name="Getino M."/>
            <person name="Pursley I."/>
            <person name="Horton D.L."/>
            <person name="Alikhan N.F."/>
            <person name="Baker D."/>
            <person name="Gharbi K."/>
            <person name="Hall N."/>
            <person name="Watson M."/>
            <person name="Adriaenssens E.M."/>
            <person name="Foster-Nyarko E."/>
            <person name="Jarju S."/>
            <person name="Secka A."/>
            <person name="Antonio M."/>
            <person name="Oren A."/>
            <person name="Chaudhuri R.R."/>
            <person name="La Ragione R."/>
            <person name="Hildebrand F."/>
            <person name="Pallen M.J."/>
        </authorList>
    </citation>
    <scope>NUCLEOTIDE SEQUENCE</scope>
    <source>
        <strain evidence="1">CHK196-7946</strain>
    </source>
</reference>
<dbReference type="AlphaFoldDB" id="A0A9D2TLR0"/>
<gene>
    <name evidence="1" type="ORF">H9697_07150</name>
</gene>
<accession>A0A9D2TLR0</accession>
<name>A0A9D2TLR0_9FIRM</name>
<comment type="caution">
    <text evidence="1">The sequence shown here is derived from an EMBL/GenBank/DDBJ whole genome shotgun (WGS) entry which is preliminary data.</text>
</comment>
<reference evidence="1" key="2">
    <citation type="submission" date="2021-04" db="EMBL/GenBank/DDBJ databases">
        <authorList>
            <person name="Gilroy R."/>
        </authorList>
    </citation>
    <scope>NUCLEOTIDE SEQUENCE</scope>
    <source>
        <strain evidence="1">CHK196-7946</strain>
    </source>
</reference>
<evidence type="ECO:0000313" key="2">
    <source>
        <dbReference type="Proteomes" id="UP000823902"/>
    </source>
</evidence>
<evidence type="ECO:0000313" key="1">
    <source>
        <dbReference type="EMBL" id="HJC74709.1"/>
    </source>
</evidence>
<dbReference type="Proteomes" id="UP000823902">
    <property type="component" value="Unassembled WGS sequence"/>
</dbReference>
<sequence>MKKAIFMEISSIGKYPLMQVRRLLAGRIAQKQNPGNLFPGLILHAMDRRLPRRESSRI</sequence>
<organism evidence="1 2">
    <name type="scientific">Candidatus Mediterraneibacter faecavium</name>
    <dbReference type="NCBI Taxonomy" id="2838668"/>
    <lineage>
        <taxon>Bacteria</taxon>
        <taxon>Bacillati</taxon>
        <taxon>Bacillota</taxon>
        <taxon>Clostridia</taxon>
        <taxon>Lachnospirales</taxon>
        <taxon>Lachnospiraceae</taxon>
        <taxon>Mediterraneibacter</taxon>
    </lineage>
</organism>
<dbReference type="EMBL" id="DWVY01000037">
    <property type="protein sequence ID" value="HJC74709.1"/>
    <property type="molecule type" value="Genomic_DNA"/>
</dbReference>
<proteinExistence type="predicted"/>